<dbReference type="GO" id="GO:0005198">
    <property type="term" value="F:structural molecule activity"/>
    <property type="evidence" value="ECO:0007669"/>
    <property type="project" value="InterPro"/>
</dbReference>
<proteinExistence type="predicted"/>
<reference evidence="1 2" key="1">
    <citation type="submission" date="2018-11" db="EMBL/GenBank/DDBJ databases">
        <authorList>
            <person name="Peiro R."/>
            <person name="Begona"/>
            <person name="Cbmso G."/>
            <person name="Lopez M."/>
            <person name="Gonzalez S."/>
            <person name="Sacristan E."/>
            <person name="Castillo E."/>
        </authorList>
    </citation>
    <scope>NUCLEOTIDE SEQUENCE [LARGE SCALE GENOMIC DNA]</scope>
    <source>
        <strain evidence="1">Brev_genome</strain>
    </source>
</reference>
<gene>
    <name evidence="1" type="ORF">BREV_BREV_00501</name>
</gene>
<accession>A0A7Z8Y5Q6</accession>
<sequence>MFDRLISAVSPRLGYQREAYRVGLDDLRRQRSYAAGDRGRLNRDWRGDARSPDAAISGDLGLMRGRQRRMVRSNPLLAALKRNLIVGLIGDGITVRVLHDDPAVRERAQRRWDEFCARPLDGRDDFYGIQRQAASGLIDADCLLVWMPEDGKPDQRVMVISGDYLDHTLNQILNGGAKIVMGVEFDRSNRVVAYHIWEDHPGDLIMVNAGKRRRVDARDVDLVYERLEPGMTRGVPLMHASLETEHERSETKRAIRVKKRIEACLALFRRPGDGGEAFAWGEQEKRASGQYQEQLRPGMIIYGQPGEEAPTAIAPSSSGDGDGFLRTEAMQVCAGIGVPYHLGTGDYSQSNFTSMRSENIAYHARLDDWTQHTLDPSFIGPAFRRVMRLGVLEGDTELAKVRYEVLAPPRALTDPLKEIMAKVIEARAIPGAMARLLSAYGLDMEGAMKAQAEINTLIDKYGIAIDTDPRRVNGSGSLQPAAGYLRPKGDGDQALRSLLSQALGLIED</sequence>
<dbReference type="Pfam" id="PF05136">
    <property type="entry name" value="Phage_portal_2"/>
    <property type="match status" value="1"/>
</dbReference>
<dbReference type="InterPro" id="IPR006429">
    <property type="entry name" value="Phage_lambda_portal"/>
</dbReference>
<dbReference type="GO" id="GO:0019068">
    <property type="term" value="P:virion assembly"/>
    <property type="evidence" value="ECO:0007669"/>
    <property type="project" value="InterPro"/>
</dbReference>
<evidence type="ECO:0000313" key="1">
    <source>
        <dbReference type="EMBL" id="VDC51432.1"/>
    </source>
</evidence>
<dbReference type="Proteomes" id="UP000289220">
    <property type="component" value="Unassembled WGS sequence"/>
</dbReference>
<dbReference type="RefSeq" id="WP_154725465.1">
    <property type="nucleotide sequence ID" value="NZ_UXHF01000006.1"/>
</dbReference>
<keyword evidence="2" id="KW-1185">Reference proteome</keyword>
<dbReference type="AlphaFoldDB" id="A0A7Z8Y5Q6"/>
<evidence type="ECO:0000313" key="2">
    <source>
        <dbReference type="Proteomes" id="UP000289220"/>
    </source>
</evidence>
<dbReference type="EMBL" id="UXHF01000006">
    <property type="protein sequence ID" value="VDC51432.1"/>
    <property type="molecule type" value="Genomic_DNA"/>
</dbReference>
<protein>
    <recommendedName>
        <fullName evidence="3">Phage portal protein</fullName>
    </recommendedName>
</protein>
<organism evidence="1 2">
    <name type="scientific">Brevundimonas mediterranea</name>
    <dbReference type="NCBI Taxonomy" id="74329"/>
    <lineage>
        <taxon>Bacteria</taxon>
        <taxon>Pseudomonadati</taxon>
        <taxon>Pseudomonadota</taxon>
        <taxon>Alphaproteobacteria</taxon>
        <taxon>Caulobacterales</taxon>
        <taxon>Caulobacteraceae</taxon>
        <taxon>Brevundimonas</taxon>
    </lineage>
</organism>
<comment type="caution">
    <text evidence="1">The sequence shown here is derived from an EMBL/GenBank/DDBJ whole genome shotgun (WGS) entry which is preliminary data.</text>
</comment>
<name>A0A7Z8Y5Q6_9CAUL</name>
<evidence type="ECO:0008006" key="3">
    <source>
        <dbReference type="Google" id="ProtNLM"/>
    </source>
</evidence>